<dbReference type="CDD" id="cd12565">
    <property type="entry name" value="RRM1_MRD1"/>
    <property type="match status" value="1"/>
</dbReference>
<feature type="region of interest" description="Disordered" evidence="11">
    <location>
        <begin position="287"/>
        <end position="321"/>
    </location>
</feature>
<evidence type="ECO:0000256" key="11">
    <source>
        <dbReference type="SAM" id="MobiDB-lite"/>
    </source>
</evidence>
<evidence type="ECO:0000256" key="4">
    <source>
        <dbReference type="ARBA" id="ARBA00022552"/>
    </source>
</evidence>
<keyword evidence="5" id="KW-0677">Repeat</keyword>
<evidence type="ECO:0000313" key="13">
    <source>
        <dbReference type="EMBL" id="KXJ91237.1"/>
    </source>
</evidence>
<dbReference type="FunFam" id="3.30.70.330:FF:000247">
    <property type="entry name" value="Multiple RNA-binding domain-containing protein 1"/>
    <property type="match status" value="1"/>
</dbReference>
<feature type="domain" description="RRM" evidence="12">
    <location>
        <begin position="634"/>
        <end position="717"/>
    </location>
</feature>
<sequence>MESSRVFVRGLPPTIDEAGFRKHFQFSSGTITDVKLMSSRRIGYVGYKSPEEAKRAVKHFNRSFIRMSKIAVELAKPIADPSLATMRGARGAAGPPAKAVVSKSRTAPIDDAKADAADSSKKRKREDVDASDPKLKEFLTVMQPGAGRSIHDMVPDVVEERPTKMKAVAVPEKDSDDEYENVPSKSERPAPRARIEAVPGPLPKPTAVETAANSGEGGHADTDAIADADAEMVEAPGGAPVAATDDDWLRSRTNRLLDLVDDDDDIPVRPMPVSQDVVVQQPPAKPANEVVANGGNASEPTSEPVPLTEEAAEDDVEPVSKDDAVETIHRTARLFIRNLPYSATPDDLRTHFEQWGDIEEVHMPMDKTGQNNRGFAFVLFVDSDAALAAFQNAAAFFQGRLLHVLPSSAKRDHNLDEYELSKLPLKQQNLIKKKAKAATERFNWNSLFMNQDAVVASVSARLGITKSELLDPHSSDAAVKQAIAETSTIQDTKAYFSANGVDLNAFKSGPRGDTAILVKNFPYGTSPSELRTLFEEHGQILKVLMPPAGTIAIVQFAHAPQAKSAFGKLAYRRFKNSILFLEKAPRDLFIGDGGEAQDEQAPVASEAPNASGPTKLSVSELLEREPKETKGETGTLFVKNLSFQTTTEQLAAACRHLEGFKSARVKTKTDPKKPGQVLSMGFGFVEFGSKALAEAASSVLNGHVLQGHKLEVKASHRGHDAAEERRQEDQTRKAAGHRTKIVIKNLPFEANKKDIRTLFGTYGQLRSVRIPKKFNHAATRGFAFAEFTTPREAENAFNSLQDTHLLGRRLVLQFAEAEAVDAEEEIAKMQKKVGRQANKVALQQLTGAGRKKVTIGGDGDEDDGEM</sequence>
<dbReference type="OrthoDB" id="439639at2759"/>
<dbReference type="Proteomes" id="UP000070501">
    <property type="component" value="Unassembled WGS sequence"/>
</dbReference>
<keyword evidence="10" id="KW-0175">Coiled coil</keyword>
<evidence type="ECO:0000256" key="6">
    <source>
        <dbReference type="ARBA" id="ARBA00022884"/>
    </source>
</evidence>
<dbReference type="InterPro" id="IPR034482">
    <property type="entry name" value="Mrd1_RRM3"/>
</dbReference>
<dbReference type="CDD" id="cd12568">
    <property type="entry name" value="RRM3_MRD1"/>
    <property type="match status" value="1"/>
</dbReference>
<dbReference type="PROSITE" id="PS50102">
    <property type="entry name" value="RRM"/>
    <property type="match status" value="5"/>
</dbReference>
<dbReference type="InterPro" id="IPR035979">
    <property type="entry name" value="RBD_domain_sf"/>
</dbReference>
<dbReference type="AlphaFoldDB" id="A0A136J252"/>
<dbReference type="SUPFAM" id="SSF54928">
    <property type="entry name" value="RNA-binding domain, RBD"/>
    <property type="match status" value="3"/>
</dbReference>
<feature type="region of interest" description="Disordered" evidence="11">
    <location>
        <begin position="591"/>
        <end position="614"/>
    </location>
</feature>
<evidence type="ECO:0000256" key="1">
    <source>
        <dbReference type="ARBA" id="ARBA00004123"/>
    </source>
</evidence>
<evidence type="ECO:0000256" key="3">
    <source>
        <dbReference type="ARBA" id="ARBA00013428"/>
    </source>
</evidence>
<keyword evidence="7" id="KW-0539">Nucleus</keyword>
<evidence type="ECO:0000313" key="14">
    <source>
        <dbReference type="Proteomes" id="UP000070501"/>
    </source>
</evidence>
<feature type="compositionally biased region" description="Basic and acidic residues" evidence="11">
    <location>
        <begin position="108"/>
        <end position="131"/>
    </location>
</feature>
<dbReference type="Gene3D" id="3.30.70.330">
    <property type="match status" value="5"/>
</dbReference>
<feature type="domain" description="RRM" evidence="12">
    <location>
        <begin position="514"/>
        <end position="586"/>
    </location>
</feature>
<dbReference type="InterPro" id="IPR051945">
    <property type="entry name" value="RRM_MRD1_RNA_proc_ribogen"/>
</dbReference>
<dbReference type="PANTHER" id="PTHR48039">
    <property type="entry name" value="RNA-BINDING MOTIF PROTEIN 14B"/>
    <property type="match status" value="1"/>
</dbReference>
<dbReference type="EMBL" id="KQ964250">
    <property type="protein sequence ID" value="KXJ91237.1"/>
    <property type="molecule type" value="Genomic_DNA"/>
</dbReference>
<feature type="domain" description="RRM" evidence="12">
    <location>
        <begin position="332"/>
        <end position="409"/>
    </location>
</feature>
<evidence type="ECO:0000256" key="10">
    <source>
        <dbReference type="SAM" id="Coils"/>
    </source>
</evidence>
<organism evidence="13 14">
    <name type="scientific">Microdochium bolleyi</name>
    <dbReference type="NCBI Taxonomy" id="196109"/>
    <lineage>
        <taxon>Eukaryota</taxon>
        <taxon>Fungi</taxon>
        <taxon>Dikarya</taxon>
        <taxon>Ascomycota</taxon>
        <taxon>Pezizomycotina</taxon>
        <taxon>Sordariomycetes</taxon>
        <taxon>Xylariomycetidae</taxon>
        <taxon>Xylariales</taxon>
        <taxon>Microdochiaceae</taxon>
        <taxon>Microdochium</taxon>
    </lineage>
</organism>
<reference evidence="14" key="1">
    <citation type="submission" date="2016-02" db="EMBL/GenBank/DDBJ databases">
        <title>Draft genome sequence of Microdochium bolleyi, a fungal endophyte of beachgrass.</title>
        <authorList>
            <consortium name="DOE Joint Genome Institute"/>
            <person name="David A.S."/>
            <person name="May G."/>
            <person name="Haridas S."/>
            <person name="Lim J."/>
            <person name="Wang M."/>
            <person name="Labutti K."/>
            <person name="Lipzen A."/>
            <person name="Barry K."/>
            <person name="Grigoriev I.V."/>
        </authorList>
    </citation>
    <scope>NUCLEOTIDE SEQUENCE [LARGE SCALE GENOMIC DNA]</scope>
    <source>
        <strain evidence="14">J235TASD1</strain>
    </source>
</reference>
<dbReference type="GO" id="GO:1990904">
    <property type="term" value="C:ribonucleoprotein complex"/>
    <property type="evidence" value="ECO:0007669"/>
    <property type="project" value="UniProtKB-KW"/>
</dbReference>
<name>A0A136J252_9PEZI</name>
<dbReference type="InParanoid" id="A0A136J252"/>
<feature type="compositionally biased region" description="Low complexity" evidence="11">
    <location>
        <begin position="87"/>
        <end position="97"/>
    </location>
</feature>
<dbReference type="GO" id="GO:0006364">
    <property type="term" value="P:rRNA processing"/>
    <property type="evidence" value="ECO:0007669"/>
    <property type="project" value="UniProtKB-KW"/>
</dbReference>
<dbReference type="GO" id="GO:0005634">
    <property type="term" value="C:nucleus"/>
    <property type="evidence" value="ECO:0007669"/>
    <property type="project" value="UniProtKB-SubCell"/>
</dbReference>
<keyword evidence="6 9" id="KW-0694">RNA-binding</keyword>
<accession>A0A136J252</accession>
<dbReference type="STRING" id="196109.A0A136J252"/>
<feature type="compositionally biased region" description="Basic and acidic residues" evidence="11">
    <location>
        <begin position="185"/>
        <end position="195"/>
    </location>
</feature>
<evidence type="ECO:0000256" key="5">
    <source>
        <dbReference type="ARBA" id="ARBA00022737"/>
    </source>
</evidence>
<evidence type="ECO:0000256" key="9">
    <source>
        <dbReference type="PROSITE-ProRule" id="PRU00176"/>
    </source>
</evidence>
<dbReference type="SMART" id="SM00360">
    <property type="entry name" value="RRM"/>
    <property type="match status" value="5"/>
</dbReference>
<evidence type="ECO:0000256" key="7">
    <source>
        <dbReference type="ARBA" id="ARBA00023242"/>
    </source>
</evidence>
<feature type="region of interest" description="Disordered" evidence="11">
    <location>
        <begin position="169"/>
        <end position="222"/>
    </location>
</feature>
<gene>
    <name evidence="13" type="ORF">Micbo1qcDRAFT_162866</name>
</gene>
<comment type="similarity">
    <text evidence="2">Belongs to the RRM MRD1 family.</text>
</comment>
<feature type="compositionally biased region" description="Basic and acidic residues" evidence="11">
    <location>
        <begin position="713"/>
        <end position="732"/>
    </location>
</feature>
<feature type="region of interest" description="Disordered" evidence="11">
    <location>
        <begin position="713"/>
        <end position="736"/>
    </location>
</feature>
<dbReference type="GO" id="GO:0003729">
    <property type="term" value="F:mRNA binding"/>
    <property type="evidence" value="ECO:0007669"/>
    <property type="project" value="TreeGrafter"/>
</dbReference>
<dbReference type="PANTHER" id="PTHR48039:SF5">
    <property type="entry name" value="RNA-BINDING PROTEIN 28"/>
    <property type="match status" value="1"/>
</dbReference>
<keyword evidence="8" id="KW-0687">Ribonucleoprotein</keyword>
<comment type="subcellular location">
    <subcellularLocation>
        <location evidence="1">Nucleus</location>
    </subcellularLocation>
</comment>
<keyword evidence="4" id="KW-0698">rRNA processing</keyword>
<dbReference type="Pfam" id="PF00076">
    <property type="entry name" value="RRM_1"/>
    <property type="match status" value="5"/>
</dbReference>
<feature type="coiled-coil region" evidence="10">
    <location>
        <begin position="812"/>
        <end position="839"/>
    </location>
</feature>
<feature type="region of interest" description="Disordered" evidence="11">
    <location>
        <begin position="87"/>
        <end position="131"/>
    </location>
</feature>
<dbReference type="FunCoup" id="A0A136J252">
    <property type="interactions" value="1086"/>
</dbReference>
<keyword evidence="14" id="KW-1185">Reference proteome</keyword>
<evidence type="ECO:0000256" key="2">
    <source>
        <dbReference type="ARBA" id="ARBA00008033"/>
    </source>
</evidence>
<feature type="domain" description="RRM" evidence="12">
    <location>
        <begin position="739"/>
        <end position="817"/>
    </location>
</feature>
<feature type="domain" description="RRM" evidence="12">
    <location>
        <begin position="4"/>
        <end position="77"/>
    </location>
</feature>
<proteinExistence type="inferred from homology"/>
<dbReference type="InterPro" id="IPR012677">
    <property type="entry name" value="Nucleotide-bd_a/b_plait_sf"/>
</dbReference>
<protein>
    <recommendedName>
        <fullName evidence="3">Multiple RNA-binding domain-containing protein 1</fullName>
    </recommendedName>
</protein>
<evidence type="ECO:0000256" key="8">
    <source>
        <dbReference type="ARBA" id="ARBA00023274"/>
    </source>
</evidence>
<evidence type="ECO:0000259" key="12">
    <source>
        <dbReference type="PROSITE" id="PS50102"/>
    </source>
</evidence>
<dbReference type="InterPro" id="IPR000504">
    <property type="entry name" value="RRM_dom"/>
</dbReference>